<evidence type="ECO:0000256" key="5">
    <source>
        <dbReference type="PIRSR" id="PIRSR000106-1"/>
    </source>
</evidence>
<dbReference type="Proteomes" id="UP000235658">
    <property type="component" value="Unassembled WGS sequence"/>
</dbReference>
<reference evidence="11 12" key="1">
    <citation type="submission" date="2017-09" db="EMBL/GenBank/DDBJ databases">
        <title>Bacterial strain isolated from the female urinary microbiota.</title>
        <authorList>
            <person name="Thomas-White K."/>
            <person name="Kumar N."/>
            <person name="Forster S."/>
            <person name="Putonti C."/>
            <person name="Lawley T."/>
            <person name="Wolfe A.J."/>
        </authorList>
    </citation>
    <scope>NUCLEOTIDE SEQUENCE [LARGE SCALE GENOMIC DNA]</scope>
    <source>
        <strain evidence="11 12">UMB0204</strain>
    </source>
</reference>
<dbReference type="InterPro" id="IPR045213">
    <property type="entry name" value="Malic_NAD-bd_bact_type"/>
</dbReference>
<dbReference type="InterPro" id="IPR037062">
    <property type="entry name" value="Malic_N_dom_sf"/>
</dbReference>
<dbReference type="InterPro" id="IPR046346">
    <property type="entry name" value="Aminoacid_DH-like_N_sf"/>
</dbReference>
<dbReference type="GO" id="GO:0051287">
    <property type="term" value="F:NAD binding"/>
    <property type="evidence" value="ECO:0007669"/>
    <property type="project" value="InterPro"/>
</dbReference>
<feature type="binding site" evidence="7">
    <location>
        <position position="135"/>
    </location>
    <ligand>
        <name>a divalent metal cation</name>
        <dbReference type="ChEBI" id="CHEBI:60240"/>
    </ligand>
</feature>
<dbReference type="PRINTS" id="PR00072">
    <property type="entry name" value="MALOXRDTASE"/>
</dbReference>
<evidence type="ECO:0000256" key="4">
    <source>
        <dbReference type="ARBA" id="ARBA00023002"/>
    </source>
</evidence>
<dbReference type="InterPro" id="IPR012301">
    <property type="entry name" value="Malic_N_dom"/>
</dbReference>
<organism evidence="11 12">
    <name type="scientific">Anaerococcus hydrogenalis</name>
    <dbReference type="NCBI Taxonomy" id="33029"/>
    <lineage>
        <taxon>Bacteria</taxon>
        <taxon>Bacillati</taxon>
        <taxon>Bacillota</taxon>
        <taxon>Tissierellia</taxon>
        <taxon>Tissierellales</taxon>
        <taxon>Peptoniphilaceae</taxon>
        <taxon>Anaerococcus</taxon>
    </lineage>
</organism>
<accession>A0A2N6UI68</accession>
<dbReference type="GeneID" id="84578484"/>
<feature type="binding site" evidence="6">
    <location>
        <position position="316"/>
    </location>
    <ligand>
        <name>(S)-malate</name>
        <dbReference type="ChEBI" id="CHEBI:15589"/>
    </ligand>
</feature>
<evidence type="ECO:0000256" key="6">
    <source>
        <dbReference type="PIRSR" id="PIRSR000106-2"/>
    </source>
</evidence>
<dbReference type="FunFam" id="3.40.50.720:FF:000095">
    <property type="entry name" value="NADP-dependent malic enzyme"/>
    <property type="match status" value="1"/>
</dbReference>
<evidence type="ECO:0000256" key="2">
    <source>
        <dbReference type="ARBA" id="ARBA00008785"/>
    </source>
</evidence>
<dbReference type="RefSeq" id="WP_102197950.1">
    <property type="nucleotide sequence ID" value="NZ_PNHP01000003.1"/>
</dbReference>
<dbReference type="PIRSF" id="PIRSF000106">
    <property type="entry name" value="ME"/>
    <property type="match status" value="1"/>
</dbReference>
<comment type="cofactor">
    <cofactor evidence="7">
        <name>Mg(2+)</name>
        <dbReference type="ChEBI" id="CHEBI:18420"/>
    </cofactor>
    <cofactor evidence="7">
        <name>Mn(2+)</name>
        <dbReference type="ChEBI" id="CHEBI:29035"/>
    </cofactor>
    <text evidence="7">Divalent metal cations. Prefers magnesium or manganese.</text>
</comment>
<dbReference type="FunFam" id="3.40.50.10380:FF:000003">
    <property type="entry name" value="NADP-dependent malic enzyme"/>
    <property type="match status" value="1"/>
</dbReference>
<comment type="caution">
    <text evidence="11">The sequence shown here is derived from an EMBL/GenBank/DDBJ whole genome shotgun (WGS) entry which is preliminary data.</text>
</comment>
<gene>
    <name evidence="11" type="ORF">CJ192_04735</name>
</gene>
<evidence type="ECO:0000256" key="1">
    <source>
        <dbReference type="ARBA" id="ARBA00001936"/>
    </source>
</evidence>
<dbReference type="EMBL" id="PNHP01000003">
    <property type="protein sequence ID" value="PMC81338.1"/>
    <property type="molecule type" value="Genomic_DNA"/>
</dbReference>
<dbReference type="PANTHER" id="PTHR43237">
    <property type="entry name" value="NADP-DEPENDENT MALIC ENZYME"/>
    <property type="match status" value="1"/>
</dbReference>
<protein>
    <submittedName>
        <fullName evidence="11">NAD-dependent malic enzyme</fullName>
    </submittedName>
</protein>
<dbReference type="InterPro" id="IPR036291">
    <property type="entry name" value="NAD(P)-bd_dom_sf"/>
</dbReference>
<dbReference type="Pfam" id="PF00390">
    <property type="entry name" value="malic"/>
    <property type="match status" value="1"/>
</dbReference>
<evidence type="ECO:0000256" key="3">
    <source>
        <dbReference type="ARBA" id="ARBA00022723"/>
    </source>
</evidence>
<dbReference type="InterPro" id="IPR001891">
    <property type="entry name" value="Malic_OxRdtase"/>
</dbReference>
<evidence type="ECO:0000313" key="12">
    <source>
        <dbReference type="Proteomes" id="UP000235658"/>
    </source>
</evidence>
<dbReference type="GO" id="GO:0004470">
    <property type="term" value="F:malic enzyme activity"/>
    <property type="evidence" value="ECO:0007669"/>
    <property type="project" value="InterPro"/>
</dbReference>
<keyword evidence="3 7" id="KW-0479">Metal-binding</keyword>
<name>A0A2N6UI68_9FIRM</name>
<dbReference type="InterPro" id="IPR051674">
    <property type="entry name" value="Malate_Decarboxylase"/>
</dbReference>
<proteinExistence type="inferred from homology"/>
<dbReference type="SUPFAM" id="SSF51735">
    <property type="entry name" value="NAD(P)-binding Rossmann-fold domains"/>
    <property type="match status" value="1"/>
</dbReference>
<dbReference type="Pfam" id="PF03949">
    <property type="entry name" value="Malic_M"/>
    <property type="match status" value="1"/>
</dbReference>
<comment type="cofactor">
    <cofactor evidence="1">
        <name>Mn(2+)</name>
        <dbReference type="ChEBI" id="CHEBI:29035"/>
    </cofactor>
</comment>
<evidence type="ECO:0000259" key="10">
    <source>
        <dbReference type="SMART" id="SM01274"/>
    </source>
</evidence>
<dbReference type="GO" id="GO:0016616">
    <property type="term" value="F:oxidoreductase activity, acting on the CH-OH group of donors, NAD or NADP as acceptor"/>
    <property type="evidence" value="ECO:0007669"/>
    <property type="project" value="InterPro"/>
</dbReference>
<dbReference type="AlphaFoldDB" id="A0A2N6UI68"/>
<dbReference type="GO" id="GO:0046872">
    <property type="term" value="F:metal ion binding"/>
    <property type="evidence" value="ECO:0007669"/>
    <property type="project" value="UniProtKB-KW"/>
</dbReference>
<dbReference type="InterPro" id="IPR012302">
    <property type="entry name" value="Malic_NAD-bd"/>
</dbReference>
<dbReference type="SMART" id="SM00919">
    <property type="entry name" value="Malic_M"/>
    <property type="match status" value="1"/>
</dbReference>
<evidence type="ECO:0000259" key="9">
    <source>
        <dbReference type="SMART" id="SM00919"/>
    </source>
</evidence>
<dbReference type="PANTHER" id="PTHR43237:SF4">
    <property type="entry name" value="NADP-DEPENDENT MALIC ENZYME"/>
    <property type="match status" value="1"/>
</dbReference>
<dbReference type="Gene3D" id="3.40.50.720">
    <property type="entry name" value="NAD(P)-binding Rossmann-like Domain"/>
    <property type="match status" value="1"/>
</dbReference>
<feature type="binding site" evidence="7">
    <location>
        <position position="134"/>
    </location>
    <ligand>
        <name>a divalent metal cation</name>
        <dbReference type="ChEBI" id="CHEBI:60240"/>
    </ligand>
</feature>
<evidence type="ECO:0000256" key="7">
    <source>
        <dbReference type="PIRSR" id="PIRSR000106-3"/>
    </source>
</evidence>
<evidence type="ECO:0000313" key="11">
    <source>
        <dbReference type="EMBL" id="PMC81338.1"/>
    </source>
</evidence>
<sequence length="391" mass="42208">MENLKEKALELHKEIQGKISTELKAKLENKDDLSLVYSPGVAEPCKKIHENEDDAYIYTGKANTIAVISDGTAVLGLGDIGPKAALPVMEGKACLFKKFGGLNAVPLVIDTTDTEEIIKFVKQVAPTFGGVNLEDISSPRCIEIETRLKEELDIPVFHDDQHGTAIVTIAALINSLKLVNKKPEDCNVVISGVGAAGSSIVRMLNDFGINDIYAFNSRGILKEGEEYSKDLYNKLAKETNKENKDLTLEEAMADADIFVGVSVPNKVSKEMVKSMRRDPIVLAMANPDPEITYEDAKEAGARVVGTGRSDYPNQVNNVLAFPGLFKGALSVHATKITEKMKVAAAEAIASLIPDDKISEDYVIPSAFDLGVADVVAEAVAKCAREEGISQK</sequence>
<feature type="active site" description="Proton donor" evidence="5">
    <location>
        <position position="37"/>
    </location>
</feature>
<feature type="binding site" evidence="6">
    <location>
        <position position="286"/>
    </location>
    <ligand>
        <name>(S)-malate</name>
        <dbReference type="ChEBI" id="CHEBI:15589"/>
    </ligand>
</feature>
<feature type="binding site" evidence="7">
    <location>
        <position position="160"/>
    </location>
    <ligand>
        <name>a divalent metal cation</name>
        <dbReference type="ChEBI" id="CHEBI:60240"/>
    </ligand>
</feature>
<evidence type="ECO:0000256" key="8">
    <source>
        <dbReference type="RuleBase" id="RU003427"/>
    </source>
</evidence>
<dbReference type="CDD" id="cd05311">
    <property type="entry name" value="NAD_bind_2_malic_enz"/>
    <property type="match status" value="1"/>
</dbReference>
<dbReference type="SMART" id="SM01274">
    <property type="entry name" value="malic"/>
    <property type="match status" value="1"/>
</dbReference>
<dbReference type="Gene3D" id="3.40.50.10380">
    <property type="entry name" value="Malic enzyme, N-terminal domain"/>
    <property type="match status" value="1"/>
</dbReference>
<feature type="active site" description="Proton acceptor" evidence="5">
    <location>
        <position position="92"/>
    </location>
</feature>
<dbReference type="InterPro" id="IPR015884">
    <property type="entry name" value="Malic_enzyme_CS"/>
</dbReference>
<dbReference type="PROSITE" id="PS00331">
    <property type="entry name" value="MALIC_ENZYMES"/>
    <property type="match status" value="1"/>
</dbReference>
<comment type="similarity">
    <text evidence="2 8">Belongs to the malic enzymes family.</text>
</comment>
<feature type="domain" description="Malic enzyme N-terminal" evidence="10">
    <location>
        <begin position="16"/>
        <end position="149"/>
    </location>
</feature>
<dbReference type="SUPFAM" id="SSF53223">
    <property type="entry name" value="Aminoacid dehydrogenase-like, N-terminal domain"/>
    <property type="match status" value="1"/>
</dbReference>
<feature type="domain" description="Malic enzyme NAD-binding" evidence="9">
    <location>
        <begin position="161"/>
        <end position="384"/>
    </location>
</feature>
<keyword evidence="4" id="KW-0560">Oxidoreductase</keyword>